<keyword evidence="4" id="KW-1139">Helical capsid protein</keyword>
<evidence type="ECO:0000256" key="7">
    <source>
        <dbReference type="ARBA" id="ARBA00022884"/>
    </source>
</evidence>
<keyword evidence="5" id="KW-0167">Capsid protein</keyword>
<feature type="domain" description="Rhabdovirus nucleocapsid" evidence="12">
    <location>
        <begin position="32"/>
        <end position="415"/>
    </location>
</feature>
<dbReference type="Gene3D" id="1.10.3570.10">
    <property type="entry name" value="Rhabdovirus nucleocapsid protein like domain"/>
    <property type="match status" value="1"/>
</dbReference>
<keyword evidence="10" id="KW-0687">Ribonucleoprotein</keyword>
<evidence type="ECO:0000256" key="3">
    <source>
        <dbReference type="ARBA" id="ARBA00014389"/>
    </source>
</evidence>
<organism evidence="13">
    <name type="scientific">Yanbian Rhabd tick virus 1</name>
    <dbReference type="NCBI Taxonomy" id="2972322"/>
    <lineage>
        <taxon>Viruses</taxon>
        <taxon>Riboviria</taxon>
        <taxon>Orthornavirae</taxon>
        <taxon>Negarnaviricota</taxon>
        <taxon>Haploviricotina</taxon>
        <taxon>Monjiviricetes</taxon>
        <taxon>Mononegavirales</taxon>
        <taxon>Rhabdoviridae</taxon>
        <taxon>Alpharhabdovirinae</taxon>
        <taxon>Alpharicinrhavirus</taxon>
        <taxon>Alpharicinrhavirus jilin</taxon>
    </lineage>
</organism>
<dbReference type="InterPro" id="IPR023330">
    <property type="entry name" value="Rhabdovirus_ncapsid_N"/>
</dbReference>
<dbReference type="InterPro" id="IPR000448">
    <property type="entry name" value="Rhabdo_ncapsid"/>
</dbReference>
<name>A0A9E7V2C2_9RHAB</name>
<evidence type="ECO:0000259" key="12">
    <source>
        <dbReference type="Pfam" id="PF00945"/>
    </source>
</evidence>
<dbReference type="Pfam" id="PF00945">
    <property type="entry name" value="Rhabdo_ncap"/>
    <property type="match status" value="1"/>
</dbReference>
<dbReference type="GO" id="GO:0030430">
    <property type="term" value="C:host cell cytoplasm"/>
    <property type="evidence" value="ECO:0007669"/>
    <property type="project" value="UniProtKB-SubCell"/>
</dbReference>
<comment type="subcellular location">
    <subcellularLocation>
        <location evidence="1">Host cytoplasm</location>
    </subcellularLocation>
    <subcellularLocation>
        <location evidence="2">Virion</location>
    </subcellularLocation>
</comment>
<evidence type="ECO:0000256" key="6">
    <source>
        <dbReference type="ARBA" id="ARBA00022844"/>
    </source>
</evidence>
<dbReference type="GO" id="GO:0019029">
    <property type="term" value="C:helical viral capsid"/>
    <property type="evidence" value="ECO:0007669"/>
    <property type="project" value="UniProtKB-KW"/>
</dbReference>
<evidence type="ECO:0000256" key="2">
    <source>
        <dbReference type="ARBA" id="ARBA00004328"/>
    </source>
</evidence>
<dbReference type="InterPro" id="IPR023331">
    <property type="entry name" value="Rhabdovirus_ncapsid_C"/>
</dbReference>
<dbReference type="GO" id="GO:0019013">
    <property type="term" value="C:viral nucleocapsid"/>
    <property type="evidence" value="ECO:0007669"/>
    <property type="project" value="UniProtKB-KW"/>
</dbReference>
<sequence>MAVPRKTYFVKEGEPGELVNFPKLLGTQARVFPSEYFNKNGHKKPKIVLPKDTMTIEQLRGSLSSGITLSQASVEHAVLYLHKFGSRITGKLSEPWESFGVKLGETGSELTPWSLLEIVFSDVPPPTAPDGTGVMMSEEGLFGYILFIYRVLSVRDRGTAAYRTEIHAKLSQLLSAAPFKTSKADFSGAGSSYVSWLSEPAYMAMVAAIDMFLCKFPNNLYSTVRVGTMPSRYKDCSVFMALCQAVHNLAVPVDELYRWMFVREVAKEAHEMISGTEELEMEDSYSAYLSDLRLVTKSPYSAVTNPRLHSWLHCLGSLLLETRSLNARHLSDASFHQILANTIILAFVRKRSTGFTMSYVDTAQQAESEGKLIGKQDHSINTEKMPSNIVAASWFAWLADEGFVVPDSMYEFFSKVMEGAPPLRDGSVGKKVKSSLEAWRPTS</sequence>
<evidence type="ECO:0000256" key="8">
    <source>
        <dbReference type="ARBA" id="ARBA00023086"/>
    </source>
</evidence>
<accession>A0A9E7V2C2</accession>
<dbReference type="GO" id="GO:1990904">
    <property type="term" value="C:ribonucleoprotein complex"/>
    <property type="evidence" value="ECO:0007669"/>
    <property type="project" value="UniProtKB-KW"/>
</dbReference>
<keyword evidence="9" id="KW-1035">Host cytoplasm</keyword>
<dbReference type="SUPFAM" id="SSF140809">
    <property type="entry name" value="Rhabdovirus nucleoprotein-like"/>
    <property type="match status" value="1"/>
</dbReference>
<dbReference type="InterPro" id="IPR035961">
    <property type="entry name" value="Rhabdovirus_nucleoprotein-like"/>
</dbReference>
<reference evidence="13" key="1">
    <citation type="submission" date="2022-05" db="EMBL/GenBank/DDBJ databases">
        <authorList>
            <person name="Cao W."/>
            <person name="Jia N."/>
            <person name="Lam T.T.-Y."/>
            <person name="Ni X."/>
            <person name="Liu J."/>
        </authorList>
    </citation>
    <scope>NUCLEOTIDE SEQUENCE</scope>
    <source>
        <strain evidence="13">TIGMIC 4</strain>
    </source>
</reference>
<evidence type="ECO:0000313" key="13">
    <source>
        <dbReference type="EMBL" id="UYL95550.1"/>
    </source>
</evidence>
<dbReference type="GO" id="GO:0003723">
    <property type="term" value="F:RNA binding"/>
    <property type="evidence" value="ECO:0007669"/>
    <property type="project" value="UniProtKB-KW"/>
</dbReference>
<keyword evidence="7" id="KW-0694">RNA-binding</keyword>
<evidence type="ECO:0000256" key="11">
    <source>
        <dbReference type="ARBA" id="ARBA00033344"/>
    </source>
</evidence>
<evidence type="ECO:0000256" key="5">
    <source>
        <dbReference type="ARBA" id="ARBA00022561"/>
    </source>
</evidence>
<evidence type="ECO:0000256" key="4">
    <source>
        <dbReference type="ARBA" id="ARBA00022497"/>
    </source>
</evidence>
<evidence type="ECO:0000256" key="9">
    <source>
        <dbReference type="ARBA" id="ARBA00023200"/>
    </source>
</evidence>
<evidence type="ECO:0000256" key="1">
    <source>
        <dbReference type="ARBA" id="ARBA00004192"/>
    </source>
</evidence>
<proteinExistence type="predicted"/>
<dbReference type="Gene3D" id="1.10.3610.10">
    <property type="entry name" value="Nucleoprotein"/>
    <property type="match status" value="1"/>
</dbReference>
<protein>
    <recommendedName>
        <fullName evidence="3">Nucleoprotein</fullName>
    </recommendedName>
    <alternativeName>
        <fullName evidence="11">Nucleocapsid protein</fullName>
    </alternativeName>
</protein>
<keyword evidence="6" id="KW-0946">Virion</keyword>
<keyword evidence="8 13" id="KW-0543">Viral nucleoprotein</keyword>
<evidence type="ECO:0000256" key="10">
    <source>
        <dbReference type="ARBA" id="ARBA00023274"/>
    </source>
</evidence>
<dbReference type="EMBL" id="ON746520">
    <property type="protein sequence ID" value="UYL95550.1"/>
    <property type="molecule type" value="Viral_cRNA"/>
</dbReference>